<dbReference type="Pfam" id="PF11961">
    <property type="entry name" value="DUF3475"/>
    <property type="match status" value="1"/>
</dbReference>
<dbReference type="InterPro" id="IPR045021">
    <property type="entry name" value="PSI1/2/3"/>
</dbReference>
<gene>
    <name evidence="3" type="ORF">SI8410_02002687</name>
</gene>
<feature type="domain" description="DUF668" evidence="1">
    <location>
        <begin position="330"/>
        <end position="415"/>
    </location>
</feature>
<accession>A0A7I8K2X1</accession>
<reference evidence="3" key="1">
    <citation type="submission" date="2020-02" db="EMBL/GenBank/DDBJ databases">
        <authorList>
            <person name="Scholz U."/>
            <person name="Mascher M."/>
            <person name="Fiebig A."/>
        </authorList>
    </citation>
    <scope>NUCLEOTIDE SEQUENCE</scope>
</reference>
<feature type="domain" description="DUF3475" evidence="2">
    <location>
        <begin position="110"/>
        <end position="165"/>
    </location>
</feature>
<protein>
    <submittedName>
        <fullName evidence="3">Uncharacterized protein</fullName>
    </submittedName>
</protein>
<dbReference type="OrthoDB" id="2020544at2759"/>
<dbReference type="EMBL" id="LR746265">
    <property type="protein sequence ID" value="CAA7391370.1"/>
    <property type="molecule type" value="Genomic_DNA"/>
</dbReference>
<sequence>MGGIWSTRLKKAEGGLSSSNTLGKGYGVGFAVHDRKIAKAYYDSMELRPTPGKDGASTAPQMTSILGRAGTVGLEKAVEVLDTIGSSMSNLTSASGFMSERVSRGNKICILSFEVANTITKGAALMRSVSQENLEFLKNKILLSDGIQKLVSMDMKELLAIVASDTREELDGFCKEVIRFGNLCKDPEWHNLARYFQKLFSDSSPPQLQKEDAEATMQHLTNLAQHTSDLYHEFDALDRFEQDYRSKLREEETLTAAQRGEHTMILQSELKRQRKLVKSLKKRSLWTRNLEEVMEKLVDIVAFIHQEILEGFGPTGINTANSREDPAPPRLGPSGLALHYANVIQQMDSIVSRPLSLPPNMRDSLYQGLPVSVKADLRSRLQTFRVKNEMTVAHIKAGMQKTLQWLVPMAESTVKAHQGFGWIGEWANMGADLNVKPCQCRSLIRIQTLHHADKEKTDECILQLAVWLHHIAIQVKNRDFGLRKISKSLRYPCQGACLSHGTKQDPNIPSGNNPLAFQLSVEDREILETVVSERLVLGRSKSQGYIPNQKKASGWERSRSCSDSPCRGCVVGADSLLLGRDDVLDIVDGLDSRCPPVPTAPFYA</sequence>
<dbReference type="Pfam" id="PF05003">
    <property type="entry name" value="DUF668"/>
    <property type="match status" value="1"/>
</dbReference>
<keyword evidence="4" id="KW-1185">Reference proteome</keyword>
<evidence type="ECO:0000313" key="4">
    <source>
        <dbReference type="Proteomes" id="UP000663760"/>
    </source>
</evidence>
<dbReference type="InterPro" id="IPR007700">
    <property type="entry name" value="DUF668"/>
</dbReference>
<dbReference type="AlphaFoldDB" id="A0A7I8K2X1"/>
<evidence type="ECO:0000313" key="3">
    <source>
        <dbReference type="EMBL" id="CAA7391370.1"/>
    </source>
</evidence>
<dbReference type="InterPro" id="IPR021864">
    <property type="entry name" value="DUF3475"/>
</dbReference>
<dbReference type="PANTHER" id="PTHR31730:SF37">
    <property type="entry name" value="OS06G0716000 PROTEIN"/>
    <property type="match status" value="1"/>
</dbReference>
<proteinExistence type="predicted"/>
<organism evidence="3 4">
    <name type="scientific">Spirodela intermedia</name>
    <name type="common">Intermediate duckweed</name>
    <dbReference type="NCBI Taxonomy" id="51605"/>
    <lineage>
        <taxon>Eukaryota</taxon>
        <taxon>Viridiplantae</taxon>
        <taxon>Streptophyta</taxon>
        <taxon>Embryophyta</taxon>
        <taxon>Tracheophyta</taxon>
        <taxon>Spermatophyta</taxon>
        <taxon>Magnoliopsida</taxon>
        <taxon>Liliopsida</taxon>
        <taxon>Araceae</taxon>
        <taxon>Lemnoideae</taxon>
        <taxon>Spirodela</taxon>
    </lineage>
</organism>
<dbReference type="Proteomes" id="UP000663760">
    <property type="component" value="Chromosome 2"/>
</dbReference>
<name>A0A7I8K2X1_SPIIN</name>
<evidence type="ECO:0000259" key="2">
    <source>
        <dbReference type="Pfam" id="PF11961"/>
    </source>
</evidence>
<evidence type="ECO:0000259" key="1">
    <source>
        <dbReference type="Pfam" id="PF05003"/>
    </source>
</evidence>
<dbReference type="PANTHER" id="PTHR31730">
    <property type="entry name" value="OS01G0873900 PROTEIN"/>
    <property type="match status" value="1"/>
</dbReference>
<dbReference type="GO" id="GO:0045927">
    <property type="term" value="P:positive regulation of growth"/>
    <property type="evidence" value="ECO:0007669"/>
    <property type="project" value="InterPro"/>
</dbReference>